<accession>A0ABD0MA84</accession>
<feature type="non-terminal residue" evidence="2">
    <location>
        <position position="1"/>
    </location>
</feature>
<name>A0ABD0MA84_9CAEN</name>
<evidence type="ECO:0000313" key="2">
    <source>
        <dbReference type="EMBL" id="KAK7508302.1"/>
    </source>
</evidence>
<evidence type="ECO:0000256" key="1">
    <source>
        <dbReference type="SAM" id="MobiDB-lite"/>
    </source>
</evidence>
<dbReference type="EMBL" id="JACVVK020000002">
    <property type="protein sequence ID" value="KAK7508302.1"/>
    <property type="molecule type" value="Genomic_DNA"/>
</dbReference>
<keyword evidence="3" id="KW-1185">Reference proteome</keyword>
<organism evidence="2 3">
    <name type="scientific">Batillaria attramentaria</name>
    <dbReference type="NCBI Taxonomy" id="370345"/>
    <lineage>
        <taxon>Eukaryota</taxon>
        <taxon>Metazoa</taxon>
        <taxon>Spiralia</taxon>
        <taxon>Lophotrochozoa</taxon>
        <taxon>Mollusca</taxon>
        <taxon>Gastropoda</taxon>
        <taxon>Caenogastropoda</taxon>
        <taxon>Sorbeoconcha</taxon>
        <taxon>Cerithioidea</taxon>
        <taxon>Batillariidae</taxon>
        <taxon>Batillaria</taxon>
    </lineage>
</organism>
<gene>
    <name evidence="2" type="ORF">BaRGS_00000541</name>
</gene>
<comment type="caution">
    <text evidence="2">The sequence shown here is derived from an EMBL/GenBank/DDBJ whole genome shotgun (WGS) entry which is preliminary data.</text>
</comment>
<proteinExistence type="predicted"/>
<dbReference type="AlphaFoldDB" id="A0ABD0MA84"/>
<protein>
    <submittedName>
        <fullName evidence="2">Uncharacterized protein</fullName>
    </submittedName>
</protein>
<dbReference type="Proteomes" id="UP001519460">
    <property type="component" value="Unassembled WGS sequence"/>
</dbReference>
<reference evidence="2 3" key="1">
    <citation type="journal article" date="2023" name="Sci. Data">
        <title>Genome assembly of the Korean intertidal mud-creeper Batillaria attramentaria.</title>
        <authorList>
            <person name="Patra A.K."/>
            <person name="Ho P.T."/>
            <person name="Jun S."/>
            <person name="Lee S.J."/>
            <person name="Kim Y."/>
            <person name="Won Y.J."/>
        </authorList>
    </citation>
    <scope>NUCLEOTIDE SEQUENCE [LARGE SCALE GENOMIC DNA]</scope>
    <source>
        <strain evidence="2">Wonlab-2016</strain>
    </source>
</reference>
<evidence type="ECO:0000313" key="3">
    <source>
        <dbReference type="Proteomes" id="UP001519460"/>
    </source>
</evidence>
<sequence length="172" mass="18211">EQIPEGVQKAGTIDAETDRKQKTTRGLGKFIVTGFWATEGLLAHSGFCHHANMAAERLVTSLLPWRARLQDERFCQAPGDDGQGEGAGTLEYTPGACGYDWAVTGTFTQGRAQGSGVDFILASFLPASAKGSTAGPADLVIDSIFDREYYTTDVLTGNADLGSGVLCAKPFC</sequence>
<feature type="region of interest" description="Disordered" evidence="1">
    <location>
        <begin position="1"/>
        <end position="20"/>
    </location>
</feature>